<evidence type="ECO:0000256" key="7">
    <source>
        <dbReference type="SAM" id="MobiDB-lite"/>
    </source>
</evidence>
<dbReference type="InterPro" id="IPR013805">
    <property type="entry name" value="GrpE_CC"/>
</dbReference>
<dbReference type="AlphaFoldDB" id="A0A3B0RI40"/>
<protein>
    <submittedName>
        <fullName evidence="8">Heat shock protein GrpE</fullName>
    </submittedName>
</protein>
<keyword evidence="6" id="KW-0143">Chaperone</keyword>
<reference evidence="8" key="1">
    <citation type="submission" date="2018-06" db="EMBL/GenBank/DDBJ databases">
        <authorList>
            <person name="Zhirakovskaya E."/>
        </authorList>
    </citation>
    <scope>NUCLEOTIDE SEQUENCE</scope>
</reference>
<dbReference type="PRINTS" id="PR00773">
    <property type="entry name" value="GRPEPROTEIN"/>
</dbReference>
<dbReference type="PANTHER" id="PTHR21237:SF23">
    <property type="entry name" value="GRPE PROTEIN HOMOLOG, MITOCHONDRIAL"/>
    <property type="match status" value="1"/>
</dbReference>
<keyword evidence="5 8" id="KW-0346">Stress response</keyword>
<dbReference type="Gene3D" id="3.90.20.20">
    <property type="match status" value="1"/>
</dbReference>
<dbReference type="HAMAP" id="MF_01151">
    <property type="entry name" value="GrpE"/>
    <property type="match status" value="1"/>
</dbReference>
<evidence type="ECO:0000256" key="1">
    <source>
        <dbReference type="ARBA" id="ARBA00004496"/>
    </source>
</evidence>
<dbReference type="GO" id="GO:0000774">
    <property type="term" value="F:adenyl-nucleotide exchange factor activity"/>
    <property type="evidence" value="ECO:0007669"/>
    <property type="project" value="InterPro"/>
</dbReference>
<name>A0A3B0RI40_9ZZZZ</name>
<comment type="subcellular location">
    <subcellularLocation>
        <location evidence="1">Cytoplasm</location>
    </subcellularLocation>
</comment>
<evidence type="ECO:0000256" key="6">
    <source>
        <dbReference type="ARBA" id="ARBA00023186"/>
    </source>
</evidence>
<feature type="region of interest" description="Disordered" evidence="7">
    <location>
        <begin position="207"/>
        <end position="227"/>
    </location>
</feature>
<dbReference type="FunFam" id="2.30.22.10:FF:000001">
    <property type="entry name" value="Protein GrpE"/>
    <property type="match status" value="1"/>
</dbReference>
<sequence>MSDHDYPPNKDQNPVEGDKPVDLTEDDRAVADEIASASQSDAKGDAKKGDADKSLRHERQLAELNDRVLRLAAELENTRRRSEREKADAGRYAIANFARDLLGVTDNFERALHAAGGDDTPTSTEALSGIVAGLQMTEKELLAVMERHGIRRVFPKGEKFDPNLHQAVAQIPDGAVPVGHVIDVAQPGFTIGDRVLRAAMVTVSSGAGGYKEEGDDAEPGSRFNTRA</sequence>
<feature type="region of interest" description="Disordered" evidence="7">
    <location>
        <begin position="1"/>
        <end position="59"/>
    </location>
</feature>
<dbReference type="SUPFAM" id="SSF51064">
    <property type="entry name" value="Head domain of nucleotide exchange factor GrpE"/>
    <property type="match status" value="1"/>
</dbReference>
<dbReference type="GO" id="GO:0005737">
    <property type="term" value="C:cytoplasm"/>
    <property type="evidence" value="ECO:0007669"/>
    <property type="project" value="UniProtKB-SubCell"/>
</dbReference>
<feature type="compositionally biased region" description="Basic and acidic residues" evidence="7">
    <location>
        <begin position="16"/>
        <end position="31"/>
    </location>
</feature>
<evidence type="ECO:0000256" key="2">
    <source>
        <dbReference type="ARBA" id="ARBA00009054"/>
    </source>
</evidence>
<evidence type="ECO:0000256" key="5">
    <source>
        <dbReference type="ARBA" id="ARBA00023016"/>
    </source>
</evidence>
<dbReference type="GO" id="GO:0051082">
    <property type="term" value="F:unfolded protein binding"/>
    <property type="evidence" value="ECO:0007669"/>
    <property type="project" value="TreeGrafter"/>
</dbReference>
<dbReference type="SUPFAM" id="SSF58014">
    <property type="entry name" value="Coiled-coil domain of nucleotide exchange factor GrpE"/>
    <property type="match status" value="1"/>
</dbReference>
<gene>
    <name evidence="8" type="ORF">MNBD_ALPHA05-996</name>
</gene>
<dbReference type="EMBL" id="UOEH01000065">
    <property type="protein sequence ID" value="VAV91497.1"/>
    <property type="molecule type" value="Genomic_DNA"/>
</dbReference>
<evidence type="ECO:0000256" key="4">
    <source>
        <dbReference type="ARBA" id="ARBA00022490"/>
    </source>
</evidence>
<organism evidence="8">
    <name type="scientific">hydrothermal vent metagenome</name>
    <dbReference type="NCBI Taxonomy" id="652676"/>
    <lineage>
        <taxon>unclassified sequences</taxon>
        <taxon>metagenomes</taxon>
        <taxon>ecological metagenomes</taxon>
    </lineage>
</organism>
<comment type="similarity">
    <text evidence="2">Belongs to the GrpE family.</text>
</comment>
<dbReference type="CDD" id="cd00446">
    <property type="entry name" value="GrpE"/>
    <property type="match status" value="1"/>
</dbReference>
<proteinExistence type="inferred from homology"/>
<evidence type="ECO:0000256" key="3">
    <source>
        <dbReference type="ARBA" id="ARBA00011738"/>
    </source>
</evidence>
<dbReference type="InterPro" id="IPR009012">
    <property type="entry name" value="GrpE_head"/>
</dbReference>
<dbReference type="Gene3D" id="2.30.22.10">
    <property type="entry name" value="Head domain of nucleotide exchange factor GrpE"/>
    <property type="match status" value="1"/>
</dbReference>
<keyword evidence="4" id="KW-0963">Cytoplasm</keyword>
<dbReference type="NCBIfam" id="NF010739">
    <property type="entry name" value="PRK14141.1"/>
    <property type="match status" value="1"/>
</dbReference>
<dbReference type="InterPro" id="IPR000740">
    <property type="entry name" value="GrpE"/>
</dbReference>
<dbReference type="PANTHER" id="PTHR21237">
    <property type="entry name" value="GRPE PROTEIN"/>
    <property type="match status" value="1"/>
</dbReference>
<evidence type="ECO:0000313" key="8">
    <source>
        <dbReference type="EMBL" id="VAV91497.1"/>
    </source>
</evidence>
<dbReference type="PROSITE" id="PS01071">
    <property type="entry name" value="GRPE"/>
    <property type="match status" value="1"/>
</dbReference>
<dbReference type="Pfam" id="PF01025">
    <property type="entry name" value="GrpE"/>
    <property type="match status" value="1"/>
</dbReference>
<accession>A0A3B0RI40</accession>
<dbReference type="GO" id="GO:0006457">
    <property type="term" value="P:protein folding"/>
    <property type="evidence" value="ECO:0007669"/>
    <property type="project" value="InterPro"/>
</dbReference>
<feature type="compositionally biased region" description="Basic and acidic residues" evidence="7">
    <location>
        <begin position="42"/>
        <end position="59"/>
    </location>
</feature>
<dbReference type="GO" id="GO:0042803">
    <property type="term" value="F:protein homodimerization activity"/>
    <property type="evidence" value="ECO:0007669"/>
    <property type="project" value="InterPro"/>
</dbReference>
<comment type="subunit">
    <text evidence="3">Homodimer.</text>
</comment>
<dbReference type="GO" id="GO:0051087">
    <property type="term" value="F:protein-folding chaperone binding"/>
    <property type="evidence" value="ECO:0007669"/>
    <property type="project" value="InterPro"/>
</dbReference>